<keyword evidence="9" id="KW-0472">Membrane</keyword>
<dbReference type="CDD" id="cd00082">
    <property type="entry name" value="HisKA"/>
    <property type="match status" value="1"/>
</dbReference>
<dbReference type="EC" id="2.7.13.3" evidence="2"/>
<dbReference type="InterPro" id="IPR003661">
    <property type="entry name" value="HisK_dim/P_dom"/>
</dbReference>
<gene>
    <name evidence="12" type="ORF">NNL38_21445</name>
</gene>
<dbReference type="InterPro" id="IPR003594">
    <property type="entry name" value="HATPase_dom"/>
</dbReference>
<feature type="chain" id="PRO_5045306922" description="histidine kinase" evidence="10">
    <location>
        <begin position="31"/>
        <end position="623"/>
    </location>
</feature>
<keyword evidence="8" id="KW-0902">Two-component regulatory system</keyword>
<organism evidence="12 13">
    <name type="scientific">Photobacterium atrarenae</name>
    <dbReference type="NCBI Taxonomy" id="865757"/>
    <lineage>
        <taxon>Bacteria</taxon>
        <taxon>Pseudomonadati</taxon>
        <taxon>Pseudomonadota</taxon>
        <taxon>Gammaproteobacteria</taxon>
        <taxon>Vibrionales</taxon>
        <taxon>Vibrionaceae</taxon>
        <taxon>Photobacterium</taxon>
    </lineage>
</organism>
<feature type="transmembrane region" description="Helical" evidence="9">
    <location>
        <begin position="338"/>
        <end position="356"/>
    </location>
</feature>
<evidence type="ECO:0000256" key="10">
    <source>
        <dbReference type="SAM" id="SignalP"/>
    </source>
</evidence>
<dbReference type="PANTHER" id="PTHR43065:SF10">
    <property type="entry name" value="PEROXIDE STRESS-ACTIVATED HISTIDINE KINASE MAK3"/>
    <property type="match status" value="1"/>
</dbReference>
<proteinExistence type="predicted"/>
<evidence type="ECO:0000256" key="5">
    <source>
        <dbReference type="ARBA" id="ARBA00022741"/>
    </source>
</evidence>
<dbReference type="PROSITE" id="PS50109">
    <property type="entry name" value="HIS_KIN"/>
    <property type="match status" value="1"/>
</dbReference>
<evidence type="ECO:0000256" key="2">
    <source>
        <dbReference type="ARBA" id="ARBA00012438"/>
    </source>
</evidence>
<dbReference type="PANTHER" id="PTHR43065">
    <property type="entry name" value="SENSOR HISTIDINE KINASE"/>
    <property type="match status" value="1"/>
</dbReference>
<evidence type="ECO:0000313" key="12">
    <source>
        <dbReference type="EMBL" id="UTV29582.1"/>
    </source>
</evidence>
<dbReference type="Gene3D" id="3.40.190.10">
    <property type="entry name" value="Periplasmic binding protein-like II"/>
    <property type="match status" value="2"/>
</dbReference>
<keyword evidence="9" id="KW-0812">Transmembrane</keyword>
<dbReference type="InterPro" id="IPR005467">
    <property type="entry name" value="His_kinase_dom"/>
</dbReference>
<evidence type="ECO:0000256" key="8">
    <source>
        <dbReference type="ARBA" id="ARBA00023012"/>
    </source>
</evidence>
<evidence type="ECO:0000256" key="1">
    <source>
        <dbReference type="ARBA" id="ARBA00000085"/>
    </source>
</evidence>
<sequence length="623" mass="68281">MKLSRVRQAGQRSAVWMLVLSLLVMSAACRSETPDPAVDPQVARQVPSTVVEVGVLATRGAQSARQRWQPTMSWLASQIPNTRFVVHPYDLAAMAQAVKQGTIDFVITNPGQAVQLGRQYTLSWLATLTSRSPVSPTHGIGSALVVRRGSPYTRLDQLSGMPIAAVADNAFGGYLTLRYEVAGQGLNPNHYFSDVSFVGFPLDASVYQLRDGAVDAAIVPVCLLENMHREGLIDAGQYRVLNAMSPPGFGCQVSTPLYPNWSFARTERAGVTMAKAIARALLAMPGDHPAARAAGAAGWTSPISQLVVDKLYQALDMHPLQKPWWQAAMIWVKQNQHWAWSAFFLVVILNVYHFWLEYRFSRSQRALEATMHRLKEKSALLAHAQRVAIVGELGSSLAHEINQPLAAIRNYSEGGLVRLSRERDAPDDAQQTLIPVFEKIHTQVERADAIVQRLRNLIRKRAVQTEPCDIEQLLGETIELLEHELEQKQLRLHRLSHGTPCRVVVDPVGLQQVLVNVITNAADACQAWREQGAGADWQGTMTIATVYQPETLQITVVDNGIGLAANNTPLTQAFVSTKPDGLGLGLAICRDVVEAHGGQFSLDAAEPRGCRATIVLPISTHQT</sequence>
<accession>A0ABY5GK24</accession>
<evidence type="ECO:0000256" key="7">
    <source>
        <dbReference type="ARBA" id="ARBA00022840"/>
    </source>
</evidence>
<keyword evidence="6 12" id="KW-0418">Kinase</keyword>
<dbReference type="Gene3D" id="3.30.565.10">
    <property type="entry name" value="Histidine kinase-like ATPase, C-terminal domain"/>
    <property type="match status" value="1"/>
</dbReference>
<feature type="signal peptide" evidence="10">
    <location>
        <begin position="1"/>
        <end position="30"/>
    </location>
</feature>
<evidence type="ECO:0000256" key="6">
    <source>
        <dbReference type="ARBA" id="ARBA00022777"/>
    </source>
</evidence>
<protein>
    <recommendedName>
        <fullName evidence="2">histidine kinase</fullName>
        <ecNumber evidence="2">2.7.13.3</ecNumber>
    </recommendedName>
</protein>
<evidence type="ECO:0000313" key="13">
    <source>
        <dbReference type="Proteomes" id="UP001057998"/>
    </source>
</evidence>
<dbReference type="CDD" id="cd00075">
    <property type="entry name" value="HATPase"/>
    <property type="match status" value="1"/>
</dbReference>
<dbReference type="PROSITE" id="PS51257">
    <property type="entry name" value="PROKAR_LIPOPROTEIN"/>
    <property type="match status" value="1"/>
</dbReference>
<keyword evidence="7" id="KW-0067">ATP-binding</keyword>
<evidence type="ECO:0000256" key="3">
    <source>
        <dbReference type="ARBA" id="ARBA00022553"/>
    </source>
</evidence>
<dbReference type="InterPro" id="IPR036890">
    <property type="entry name" value="HATPase_C_sf"/>
</dbReference>
<dbReference type="PRINTS" id="PR00344">
    <property type="entry name" value="BCTRLSENSOR"/>
</dbReference>
<dbReference type="Gene3D" id="1.10.287.130">
    <property type="match status" value="1"/>
</dbReference>
<dbReference type="InterPro" id="IPR036097">
    <property type="entry name" value="HisK_dim/P_sf"/>
</dbReference>
<keyword evidence="9" id="KW-1133">Transmembrane helix</keyword>
<dbReference type="Proteomes" id="UP001057998">
    <property type="component" value="Chromosome 2"/>
</dbReference>
<keyword evidence="3" id="KW-0597">Phosphoprotein</keyword>
<comment type="catalytic activity">
    <reaction evidence="1">
        <text>ATP + protein L-histidine = ADP + protein N-phospho-L-histidine.</text>
        <dbReference type="EC" id="2.7.13.3"/>
    </reaction>
</comment>
<dbReference type="Pfam" id="PF00512">
    <property type="entry name" value="HisKA"/>
    <property type="match status" value="1"/>
</dbReference>
<dbReference type="SMART" id="SM00387">
    <property type="entry name" value="HATPase_c"/>
    <property type="match status" value="1"/>
</dbReference>
<feature type="domain" description="Histidine kinase" evidence="11">
    <location>
        <begin position="396"/>
        <end position="620"/>
    </location>
</feature>
<dbReference type="Pfam" id="PF12974">
    <property type="entry name" value="Phosphonate-bd"/>
    <property type="match status" value="1"/>
</dbReference>
<keyword evidence="10" id="KW-0732">Signal</keyword>
<dbReference type="RefSeq" id="WP_255390900.1">
    <property type="nucleotide sequence ID" value="NZ_CP101509.1"/>
</dbReference>
<dbReference type="EMBL" id="CP101509">
    <property type="protein sequence ID" value="UTV29582.1"/>
    <property type="molecule type" value="Genomic_DNA"/>
</dbReference>
<dbReference type="SUPFAM" id="SSF47384">
    <property type="entry name" value="Homodimeric domain of signal transducing histidine kinase"/>
    <property type="match status" value="1"/>
</dbReference>
<dbReference type="Pfam" id="PF02518">
    <property type="entry name" value="HATPase_c"/>
    <property type="match status" value="1"/>
</dbReference>
<keyword evidence="13" id="KW-1185">Reference proteome</keyword>
<evidence type="ECO:0000256" key="4">
    <source>
        <dbReference type="ARBA" id="ARBA00022679"/>
    </source>
</evidence>
<dbReference type="InterPro" id="IPR004358">
    <property type="entry name" value="Sig_transdc_His_kin-like_C"/>
</dbReference>
<reference evidence="12" key="1">
    <citation type="submission" date="2022-07" db="EMBL/GenBank/DDBJ databases">
        <title>Genome sequencing of Photobacterium atrarenae GJH2-4.</title>
        <authorList>
            <person name="Park S.-J."/>
        </authorList>
    </citation>
    <scope>NUCLEOTIDE SEQUENCE</scope>
    <source>
        <strain evidence="12">GJH2-4</strain>
    </source>
</reference>
<keyword evidence="5" id="KW-0547">Nucleotide-binding</keyword>
<dbReference type="SUPFAM" id="SSF55874">
    <property type="entry name" value="ATPase domain of HSP90 chaperone/DNA topoisomerase II/histidine kinase"/>
    <property type="match status" value="1"/>
</dbReference>
<dbReference type="SUPFAM" id="SSF53850">
    <property type="entry name" value="Periplasmic binding protein-like II"/>
    <property type="match status" value="1"/>
</dbReference>
<evidence type="ECO:0000256" key="9">
    <source>
        <dbReference type="SAM" id="Phobius"/>
    </source>
</evidence>
<evidence type="ECO:0000259" key="11">
    <source>
        <dbReference type="PROSITE" id="PS50109"/>
    </source>
</evidence>
<name>A0ABY5GK24_9GAMM</name>
<dbReference type="SMART" id="SM00388">
    <property type="entry name" value="HisKA"/>
    <property type="match status" value="1"/>
</dbReference>
<dbReference type="GO" id="GO:0016301">
    <property type="term" value="F:kinase activity"/>
    <property type="evidence" value="ECO:0007669"/>
    <property type="project" value="UniProtKB-KW"/>
</dbReference>
<keyword evidence="4" id="KW-0808">Transferase</keyword>